<gene>
    <name evidence="2" type="ORF">TPAB3V08_LOCUS6604</name>
</gene>
<evidence type="ECO:0000259" key="1">
    <source>
        <dbReference type="Pfam" id="PF00698"/>
    </source>
</evidence>
<sequence length="184" mass="21122">FIHNFSQLESKPVDVECLSLLHDIYSRNVPNYNYRGYTIFGKDNNHREIKRYENLKRPVWFVFSGMGSQWPGMGSKLLQFPIISESIQRSHNILMKKGLDLLNIINSTDKYIFDNILKSFVGIAAIQSSPQALDDGKEGDYTKYNVITDHSSHRHCPRSALVLSFRLPSLISAIPATWCKSRSR</sequence>
<feature type="domain" description="Malonyl-CoA:ACP transacylase (MAT)" evidence="1">
    <location>
        <begin position="60"/>
        <end position="129"/>
    </location>
</feature>
<dbReference type="EMBL" id="CAJPIN010010153">
    <property type="protein sequence ID" value="CAG2059643.1"/>
    <property type="molecule type" value="Genomic_DNA"/>
</dbReference>
<dbReference type="InterPro" id="IPR014043">
    <property type="entry name" value="Acyl_transferase_dom"/>
</dbReference>
<proteinExistence type="predicted"/>
<reference evidence="2" key="1">
    <citation type="submission" date="2021-03" db="EMBL/GenBank/DDBJ databases">
        <authorList>
            <person name="Tran Van P."/>
        </authorList>
    </citation>
    <scope>NUCLEOTIDE SEQUENCE</scope>
</reference>
<evidence type="ECO:0000313" key="3">
    <source>
        <dbReference type="Proteomes" id="UP001153148"/>
    </source>
</evidence>
<dbReference type="Gene3D" id="3.40.366.10">
    <property type="entry name" value="Malonyl-Coenzyme A Acyl Carrier Protein, domain 2"/>
    <property type="match status" value="1"/>
</dbReference>
<organism evidence="2 3">
    <name type="scientific">Timema podura</name>
    <name type="common">Walking stick</name>
    <dbReference type="NCBI Taxonomy" id="61482"/>
    <lineage>
        <taxon>Eukaryota</taxon>
        <taxon>Metazoa</taxon>
        <taxon>Ecdysozoa</taxon>
        <taxon>Arthropoda</taxon>
        <taxon>Hexapoda</taxon>
        <taxon>Insecta</taxon>
        <taxon>Pterygota</taxon>
        <taxon>Neoptera</taxon>
        <taxon>Polyneoptera</taxon>
        <taxon>Phasmatodea</taxon>
        <taxon>Timematodea</taxon>
        <taxon>Timematoidea</taxon>
        <taxon>Timematidae</taxon>
        <taxon>Timema</taxon>
    </lineage>
</organism>
<dbReference type="SUPFAM" id="SSF52151">
    <property type="entry name" value="FabD/lysophospholipase-like"/>
    <property type="match status" value="1"/>
</dbReference>
<comment type="caution">
    <text evidence="2">The sequence shown here is derived from an EMBL/GenBank/DDBJ whole genome shotgun (WGS) entry which is preliminary data.</text>
</comment>
<dbReference type="InterPro" id="IPR001227">
    <property type="entry name" value="Ac_transferase_dom_sf"/>
</dbReference>
<protein>
    <recommendedName>
        <fullName evidence="1">Malonyl-CoA:ACP transacylase (MAT) domain-containing protein</fullName>
    </recommendedName>
</protein>
<feature type="non-terminal residue" evidence="2">
    <location>
        <position position="1"/>
    </location>
</feature>
<accession>A0ABN7NXU2</accession>
<dbReference type="Proteomes" id="UP001153148">
    <property type="component" value="Unassembled WGS sequence"/>
</dbReference>
<name>A0ABN7NXU2_TIMPD</name>
<dbReference type="Pfam" id="PF00698">
    <property type="entry name" value="Acyl_transf_1"/>
    <property type="match status" value="1"/>
</dbReference>
<keyword evidence="3" id="KW-1185">Reference proteome</keyword>
<evidence type="ECO:0000313" key="2">
    <source>
        <dbReference type="EMBL" id="CAG2059643.1"/>
    </source>
</evidence>
<dbReference type="InterPro" id="IPR016035">
    <property type="entry name" value="Acyl_Trfase/lysoPLipase"/>
</dbReference>
<dbReference type="Gene3D" id="3.30.70.3290">
    <property type="match status" value="1"/>
</dbReference>